<dbReference type="EMBL" id="CP031194">
    <property type="protein sequence ID" value="AXG81615.1"/>
    <property type="molecule type" value="Genomic_DNA"/>
</dbReference>
<keyword evidence="5" id="KW-1185">Reference proteome</keyword>
<evidence type="ECO:0000313" key="4">
    <source>
        <dbReference type="EMBL" id="AXG81615.1"/>
    </source>
</evidence>
<reference evidence="5" key="1">
    <citation type="submission" date="2018-07" db="EMBL/GenBank/DDBJ databases">
        <authorList>
            <person name="Zhao J."/>
        </authorList>
    </citation>
    <scope>NUCLEOTIDE SEQUENCE [LARGE SCALE GENOMIC DNA]</scope>
    <source>
        <strain evidence="5">GSSD-12</strain>
    </source>
</reference>
<dbReference type="PANTHER" id="PTHR44845:SF6">
    <property type="entry name" value="BETA-ALANINE-ACTIVATING ENZYME"/>
    <property type="match status" value="1"/>
</dbReference>
<evidence type="ECO:0000313" key="5">
    <source>
        <dbReference type="Proteomes" id="UP000253868"/>
    </source>
</evidence>
<dbReference type="Proteomes" id="UP000253868">
    <property type="component" value="Chromosome"/>
</dbReference>
<sequence>MASTIPTEVAEEFAADVVLADDITGFPAPAPETVSDVFLTGATGFLGAFLLRDLLREGLVVHCLVRGADAGVARQRLTDNLRTYELLDGLDAVDLDRVHVYTGDVTKPRLGLPEDVYAELAGRVGAVYHSAAKVNFLTLYKWLRKSTVESTHGILRFACAARAALHHVSTTGVFEPRRDLPARGELDPTGPGEALSLGYTRSKWVAEQLVLEASRRGVPVTVHRPGQVWGDSRTGACQPNDFVWRFIKGAIQIGRYPRRFRLEMNMVPVDYVSAVIVTASRHPEGLGGIYHQVSPGTLKSEEILRLLRGAGYELEEVSILKWMKAVAADVTNSMAPLLSILVESEKVEVAEFSDEVTRGLLEGSGVSCPDIDEKAFGGYIEYFVRHGVLPAPGADGASGADKD</sequence>
<protein>
    <submittedName>
        <fullName evidence="4">NAD-dependent epimerase/dehydratase family protein</fullName>
    </submittedName>
</protein>
<keyword evidence="2" id="KW-0597">Phosphoprotein</keyword>
<evidence type="ECO:0000256" key="2">
    <source>
        <dbReference type="ARBA" id="ARBA00022553"/>
    </source>
</evidence>
<dbReference type="Gene3D" id="3.40.50.720">
    <property type="entry name" value="NAD(P)-binding Rossmann-like Domain"/>
    <property type="match status" value="1"/>
</dbReference>
<evidence type="ECO:0000256" key="1">
    <source>
        <dbReference type="ARBA" id="ARBA00022450"/>
    </source>
</evidence>
<evidence type="ECO:0000259" key="3">
    <source>
        <dbReference type="Pfam" id="PF07993"/>
    </source>
</evidence>
<dbReference type="SUPFAM" id="SSF51735">
    <property type="entry name" value="NAD(P)-binding Rossmann-fold domains"/>
    <property type="match status" value="1"/>
</dbReference>
<dbReference type="InterPro" id="IPR036291">
    <property type="entry name" value="NAD(P)-bd_dom_sf"/>
</dbReference>
<feature type="domain" description="Thioester reductase (TE)" evidence="3">
    <location>
        <begin position="39"/>
        <end position="276"/>
    </location>
</feature>
<dbReference type="OrthoDB" id="9778690at2"/>
<name>A0A345HY41_9ACTN</name>
<proteinExistence type="predicted"/>
<dbReference type="CDD" id="cd05235">
    <property type="entry name" value="SDR_e1"/>
    <property type="match status" value="1"/>
</dbReference>
<dbReference type="InterPro" id="IPR010080">
    <property type="entry name" value="Thioester_reductase-like_dom"/>
</dbReference>
<dbReference type="KEGG" id="spad:DVK44_32265"/>
<dbReference type="AlphaFoldDB" id="A0A345HY41"/>
<dbReference type="Pfam" id="PF07993">
    <property type="entry name" value="NAD_binding_4"/>
    <property type="match status" value="1"/>
</dbReference>
<dbReference type="PANTHER" id="PTHR44845">
    <property type="entry name" value="CARRIER DOMAIN-CONTAINING PROTEIN"/>
    <property type="match status" value="1"/>
</dbReference>
<dbReference type="RefSeq" id="WP_114664156.1">
    <property type="nucleotide sequence ID" value="NZ_CP031194.1"/>
</dbReference>
<dbReference type="NCBIfam" id="TIGR01746">
    <property type="entry name" value="Thioester-redct"/>
    <property type="match status" value="1"/>
</dbReference>
<organism evidence="4 5">
    <name type="scientific">Streptomyces paludis</name>
    <dbReference type="NCBI Taxonomy" id="2282738"/>
    <lineage>
        <taxon>Bacteria</taxon>
        <taxon>Bacillati</taxon>
        <taxon>Actinomycetota</taxon>
        <taxon>Actinomycetes</taxon>
        <taxon>Kitasatosporales</taxon>
        <taxon>Streptomycetaceae</taxon>
        <taxon>Streptomyces</taxon>
    </lineage>
</organism>
<dbReference type="InterPro" id="IPR013120">
    <property type="entry name" value="FAR_NAD-bd"/>
</dbReference>
<gene>
    <name evidence="4" type="ORF">DVK44_32265</name>
</gene>
<accession>A0A345HY41</accession>
<keyword evidence="1" id="KW-0596">Phosphopantetheine</keyword>